<dbReference type="SUPFAM" id="SSF50494">
    <property type="entry name" value="Trypsin-like serine proteases"/>
    <property type="match status" value="1"/>
</dbReference>
<dbReference type="GO" id="GO:0006508">
    <property type="term" value="P:proteolysis"/>
    <property type="evidence" value="ECO:0007669"/>
    <property type="project" value="InterPro"/>
</dbReference>
<dbReference type="InterPro" id="IPR009003">
    <property type="entry name" value="Peptidase_S1_PA"/>
</dbReference>
<protein>
    <recommendedName>
        <fullName evidence="2">Peptidase S1 domain-containing protein</fullName>
    </recommendedName>
</protein>
<dbReference type="Ensembl" id="ENSONIT00000036453.1">
    <property type="protein sequence ID" value="ENSONIP00000043796.1"/>
    <property type="gene ID" value="ENSONIG00000002396.2"/>
</dbReference>
<dbReference type="InterPro" id="IPR001254">
    <property type="entry name" value="Trypsin_dom"/>
</dbReference>
<dbReference type="GeneTree" id="ENSGT00910000144271"/>
<gene>
    <name evidence="3" type="primary">LOC109197062</name>
</gene>
<evidence type="ECO:0000313" key="3">
    <source>
        <dbReference type="Ensembl" id="ENSONIP00000043796.1"/>
    </source>
</evidence>
<accession>A0A669CA83</accession>
<dbReference type="AlphaFoldDB" id="A0A669CA83"/>
<dbReference type="InterPro" id="IPR001314">
    <property type="entry name" value="Peptidase_S1A"/>
</dbReference>
<evidence type="ECO:0000259" key="2">
    <source>
        <dbReference type="PROSITE" id="PS50240"/>
    </source>
</evidence>
<dbReference type="OMA" id="ESSMRYM"/>
<dbReference type="CDD" id="cd00190">
    <property type="entry name" value="Tryp_SPc"/>
    <property type="match status" value="1"/>
</dbReference>
<name>A0A669CA83_ORENI</name>
<dbReference type="InParanoid" id="A0A669CA83"/>
<dbReference type="SMART" id="SM00020">
    <property type="entry name" value="Tryp_SPc"/>
    <property type="match status" value="1"/>
</dbReference>
<keyword evidence="4" id="KW-1185">Reference proteome</keyword>
<dbReference type="PANTHER" id="PTHR24271:SF87">
    <property type="entry name" value="ARGININE ESTERASE-LIKE-RELATED"/>
    <property type="match status" value="1"/>
</dbReference>
<dbReference type="PANTHER" id="PTHR24271">
    <property type="entry name" value="KALLIKREIN-RELATED"/>
    <property type="match status" value="1"/>
</dbReference>
<evidence type="ECO:0000313" key="4">
    <source>
        <dbReference type="Proteomes" id="UP000005207"/>
    </source>
</evidence>
<reference evidence="4" key="1">
    <citation type="submission" date="2012-01" db="EMBL/GenBank/DDBJ databases">
        <title>The Genome Sequence of Oreochromis niloticus (Nile Tilapia).</title>
        <authorList>
            <consortium name="Broad Institute Genome Assembly Team"/>
            <consortium name="Broad Institute Sequencing Platform"/>
            <person name="Di Palma F."/>
            <person name="Johnson J."/>
            <person name="Lander E.S."/>
            <person name="Lindblad-Toh K."/>
        </authorList>
    </citation>
    <scope>NUCLEOTIDE SEQUENCE [LARGE SCALE GENOMIC DNA]</scope>
</reference>
<proteinExistence type="predicted"/>
<dbReference type="PROSITE" id="PS50240">
    <property type="entry name" value="TRYPSIN_DOM"/>
    <property type="match status" value="1"/>
</dbReference>
<keyword evidence="1" id="KW-1015">Disulfide bond</keyword>
<dbReference type="InterPro" id="IPR043504">
    <property type="entry name" value="Peptidase_S1_PA_chymotrypsin"/>
</dbReference>
<dbReference type="Gene3D" id="2.40.10.10">
    <property type="entry name" value="Trypsin-like serine proteases"/>
    <property type="match status" value="2"/>
</dbReference>
<organism evidence="3 4">
    <name type="scientific">Oreochromis niloticus</name>
    <name type="common">Nile tilapia</name>
    <name type="synonym">Tilapia nilotica</name>
    <dbReference type="NCBI Taxonomy" id="8128"/>
    <lineage>
        <taxon>Eukaryota</taxon>
        <taxon>Metazoa</taxon>
        <taxon>Chordata</taxon>
        <taxon>Craniata</taxon>
        <taxon>Vertebrata</taxon>
        <taxon>Euteleostomi</taxon>
        <taxon>Actinopterygii</taxon>
        <taxon>Neopterygii</taxon>
        <taxon>Teleostei</taxon>
        <taxon>Neoteleostei</taxon>
        <taxon>Acanthomorphata</taxon>
        <taxon>Ovalentaria</taxon>
        <taxon>Cichlomorphae</taxon>
        <taxon>Cichliformes</taxon>
        <taxon>Cichlidae</taxon>
        <taxon>African cichlids</taxon>
        <taxon>Pseudocrenilabrinae</taxon>
        <taxon>Oreochromini</taxon>
        <taxon>Oreochromis</taxon>
    </lineage>
</organism>
<dbReference type="Proteomes" id="UP000005207">
    <property type="component" value="Linkage group LG23"/>
</dbReference>
<dbReference type="PRINTS" id="PR00722">
    <property type="entry name" value="CHYMOTRYPSIN"/>
</dbReference>
<feature type="domain" description="Peptidase S1" evidence="2">
    <location>
        <begin position="49"/>
        <end position="239"/>
    </location>
</feature>
<reference evidence="3" key="3">
    <citation type="submission" date="2025-09" db="UniProtKB">
        <authorList>
            <consortium name="Ensembl"/>
        </authorList>
    </citation>
    <scope>IDENTIFICATION</scope>
</reference>
<reference evidence="3" key="2">
    <citation type="submission" date="2025-08" db="UniProtKB">
        <authorList>
            <consortium name="Ensembl"/>
        </authorList>
    </citation>
    <scope>IDENTIFICATION</scope>
</reference>
<dbReference type="Pfam" id="PF00089">
    <property type="entry name" value="Trypsin"/>
    <property type="match status" value="3"/>
</dbReference>
<dbReference type="GO" id="GO:0004252">
    <property type="term" value="F:serine-type endopeptidase activity"/>
    <property type="evidence" value="ECO:0007669"/>
    <property type="project" value="InterPro"/>
</dbReference>
<sequence>MFGLQKFLLLLVLTCFGQLCKNHKFLLFFFNHLMRHSFNFPFFLLLYSVHGGDIIHGGKTPESSMRYMVSVQNNGGHVCGGFLISNNFVVTALATTNGLHDVIQLPHAEIDLTANEVCQVAGWGKTMTGGKNVGELRVVDVSVINPQVCKNQWPQLPANVICAGGYGTNKGFCQVCILSNVSGFLFDKCTGDSGGPLVCKGFAVGIVSFNHNRNCNYPDKPNVYTDISKYLQWIDIILQNNKTF</sequence>
<evidence type="ECO:0000256" key="1">
    <source>
        <dbReference type="ARBA" id="ARBA00023157"/>
    </source>
</evidence>